<dbReference type="SUPFAM" id="SSF52172">
    <property type="entry name" value="CheY-like"/>
    <property type="match status" value="1"/>
</dbReference>
<dbReference type="Proteomes" id="UP000295696">
    <property type="component" value="Unassembled WGS sequence"/>
</dbReference>
<accession>A0A4R3J938</accession>
<sequence>MDDLDHIGLTRLPTANRPLLGLTVLVVEDSRYACEALRLMCLRSGARLRRADCLKSARRHLQVYRPTVAVVDMGLPDGSGADLIAEMSGGVPRVEVILATSGDDFTETEAFSAGADGFLAKPLSNLEVFQTAILSRLPHDRRPLGPRSVSQEVIVPDPVAYRDDMAHAADVLTDALDDRTVAYVVQFLSGVARSAGDSTLMEAAIALSESRDKGLPVHSLAASLAGMVQDRLAEKVAI</sequence>
<dbReference type="CDD" id="cd00156">
    <property type="entry name" value="REC"/>
    <property type="match status" value="1"/>
</dbReference>
<dbReference type="OrthoDB" id="7831674at2"/>
<proteinExistence type="predicted"/>
<keyword evidence="1 2" id="KW-0597">Phosphoprotein</keyword>
<feature type="modified residue" description="4-aspartylphosphate" evidence="2">
    <location>
        <position position="72"/>
    </location>
</feature>
<protein>
    <submittedName>
        <fullName evidence="4">Response regulator receiver domain-containing protein</fullName>
    </submittedName>
</protein>
<dbReference type="InterPro" id="IPR001789">
    <property type="entry name" value="Sig_transdc_resp-reg_receiver"/>
</dbReference>
<reference evidence="4 5" key="1">
    <citation type="submission" date="2019-03" db="EMBL/GenBank/DDBJ databases">
        <title>Genomic Encyclopedia of Type Strains, Phase IV (KMG-IV): sequencing the most valuable type-strain genomes for metagenomic binning, comparative biology and taxonomic classification.</title>
        <authorList>
            <person name="Goeker M."/>
        </authorList>
    </citation>
    <scope>NUCLEOTIDE SEQUENCE [LARGE SCALE GENOMIC DNA]</scope>
    <source>
        <strain evidence="4 5">DSM 104836</strain>
    </source>
</reference>
<gene>
    <name evidence="4" type="ORF">EDD52_110172</name>
</gene>
<evidence type="ECO:0000256" key="1">
    <source>
        <dbReference type="ARBA" id="ARBA00022553"/>
    </source>
</evidence>
<dbReference type="InterPro" id="IPR011006">
    <property type="entry name" value="CheY-like_superfamily"/>
</dbReference>
<evidence type="ECO:0000256" key="2">
    <source>
        <dbReference type="PROSITE-ProRule" id="PRU00169"/>
    </source>
</evidence>
<dbReference type="RefSeq" id="WP_132246194.1">
    <property type="nucleotide sequence ID" value="NZ_CBDUOC010000119.1"/>
</dbReference>
<dbReference type="AlphaFoldDB" id="A0A4R3J938"/>
<dbReference type="Pfam" id="PF00072">
    <property type="entry name" value="Response_reg"/>
    <property type="match status" value="1"/>
</dbReference>
<dbReference type="EMBL" id="SLZU01000010">
    <property type="protein sequence ID" value="TCS61997.1"/>
    <property type="molecule type" value="Genomic_DNA"/>
</dbReference>
<dbReference type="GO" id="GO:0000160">
    <property type="term" value="P:phosphorelay signal transduction system"/>
    <property type="evidence" value="ECO:0007669"/>
    <property type="project" value="InterPro"/>
</dbReference>
<dbReference type="PROSITE" id="PS50110">
    <property type="entry name" value="RESPONSE_REGULATORY"/>
    <property type="match status" value="1"/>
</dbReference>
<dbReference type="PANTHER" id="PTHR44591:SF25">
    <property type="entry name" value="CHEMOTAXIS TWO-COMPONENT RESPONSE REGULATOR"/>
    <property type="match status" value="1"/>
</dbReference>
<feature type="domain" description="Response regulatory" evidence="3">
    <location>
        <begin position="23"/>
        <end position="136"/>
    </location>
</feature>
<dbReference type="InterPro" id="IPR050595">
    <property type="entry name" value="Bact_response_regulator"/>
</dbReference>
<dbReference type="SMART" id="SM00448">
    <property type="entry name" value="REC"/>
    <property type="match status" value="1"/>
</dbReference>
<organism evidence="4 5">
    <name type="scientific">Primorskyibacter sedentarius</name>
    <dbReference type="NCBI Taxonomy" id="745311"/>
    <lineage>
        <taxon>Bacteria</taxon>
        <taxon>Pseudomonadati</taxon>
        <taxon>Pseudomonadota</taxon>
        <taxon>Alphaproteobacteria</taxon>
        <taxon>Rhodobacterales</taxon>
        <taxon>Roseobacteraceae</taxon>
        <taxon>Primorskyibacter</taxon>
    </lineage>
</organism>
<evidence type="ECO:0000259" key="3">
    <source>
        <dbReference type="PROSITE" id="PS50110"/>
    </source>
</evidence>
<evidence type="ECO:0000313" key="4">
    <source>
        <dbReference type="EMBL" id="TCS61997.1"/>
    </source>
</evidence>
<keyword evidence="5" id="KW-1185">Reference proteome</keyword>
<dbReference type="PANTHER" id="PTHR44591">
    <property type="entry name" value="STRESS RESPONSE REGULATOR PROTEIN 1"/>
    <property type="match status" value="1"/>
</dbReference>
<name>A0A4R3J938_9RHOB</name>
<dbReference type="Gene3D" id="3.40.50.2300">
    <property type="match status" value="1"/>
</dbReference>
<evidence type="ECO:0000313" key="5">
    <source>
        <dbReference type="Proteomes" id="UP000295696"/>
    </source>
</evidence>
<comment type="caution">
    <text evidence="4">The sequence shown here is derived from an EMBL/GenBank/DDBJ whole genome shotgun (WGS) entry which is preliminary data.</text>
</comment>